<name>A0A2G9C4I4_9BURK</name>
<dbReference type="AlphaFoldDB" id="A0A2G9C4I4"/>
<proteinExistence type="predicted"/>
<keyword evidence="2" id="KW-1185">Reference proteome</keyword>
<organism evidence="1 2">
    <name type="scientific">Roseateles chitinivorans</name>
    <dbReference type="NCBI Taxonomy" id="2917965"/>
    <lineage>
        <taxon>Bacteria</taxon>
        <taxon>Pseudomonadati</taxon>
        <taxon>Pseudomonadota</taxon>
        <taxon>Betaproteobacteria</taxon>
        <taxon>Burkholderiales</taxon>
        <taxon>Sphaerotilaceae</taxon>
        <taxon>Roseateles</taxon>
    </lineage>
</organism>
<evidence type="ECO:0000313" key="2">
    <source>
        <dbReference type="Proteomes" id="UP000231501"/>
    </source>
</evidence>
<evidence type="ECO:0000313" key="1">
    <source>
        <dbReference type="EMBL" id="PIM51351.1"/>
    </source>
</evidence>
<gene>
    <name evidence="1" type="ORF">CS062_20345</name>
</gene>
<dbReference type="EMBL" id="PEOG01000069">
    <property type="protein sequence ID" value="PIM51351.1"/>
    <property type="molecule type" value="Genomic_DNA"/>
</dbReference>
<dbReference type="Proteomes" id="UP000231501">
    <property type="component" value="Unassembled WGS sequence"/>
</dbReference>
<accession>A0A2G9C4I4</accession>
<protein>
    <submittedName>
        <fullName evidence="1">Uncharacterized protein</fullName>
    </submittedName>
</protein>
<reference evidence="1 2" key="1">
    <citation type="submission" date="2017-11" db="EMBL/GenBank/DDBJ databases">
        <title>Draft genome sequence of Mitsuaria sp. HWN-4.</title>
        <authorList>
            <person name="Gundlapally S.R."/>
        </authorList>
    </citation>
    <scope>NUCLEOTIDE SEQUENCE [LARGE SCALE GENOMIC DNA]</scope>
    <source>
        <strain evidence="1 2">HWN-4</strain>
    </source>
</reference>
<comment type="caution">
    <text evidence="1">The sequence shown here is derived from an EMBL/GenBank/DDBJ whole genome shotgun (WGS) entry which is preliminary data.</text>
</comment>
<sequence>MKSSAARKYITVHTIRRANLRLMTRERDHEPPLAVRAALPCREDIVKAANNALERWLAKAKVIA</sequence>